<dbReference type="OrthoDB" id="9787207at2"/>
<dbReference type="InterPro" id="IPR009351">
    <property type="entry name" value="AlkZ-like"/>
</dbReference>
<dbReference type="Proteomes" id="UP000296469">
    <property type="component" value="Chromosome"/>
</dbReference>
<evidence type="ECO:0000313" key="1">
    <source>
        <dbReference type="EMBL" id="QCB93169.1"/>
    </source>
</evidence>
<dbReference type="PANTHER" id="PTHR30528">
    <property type="entry name" value="CYTOPLASMIC PROTEIN"/>
    <property type="match status" value="1"/>
</dbReference>
<dbReference type="RefSeq" id="WP_135975362.1">
    <property type="nucleotide sequence ID" value="NZ_CP039291.1"/>
</dbReference>
<sequence>MNVVPTGAEVRRTPARPSAGLLAAARPAPRETLTVAQVRRAALRASGLDRPRPGRTGPVGTRGLQAVVDRLGLLQIDSVNVLARAHLVPVYARVGPWDPTALDRAAGAAPRRLVETWAHEASFVPPTTFRDLAFKHDRLRDLALRRGVHIHGVPIDRSAEVAEVRALVDAHGPVTAREAHALLGSRHARPTDHWGWNWTVAKRALEYLFDVGELTSAGRNAQFERRYDRADRVLPPAVVALPRADEAESARRLVATAARAHGVATVRTLADHWRIRVDRAQRAVDELVEEGVLVPVQVLGWRGPAYRHRDSTVPRRVAGSALLSPFDPLVWERSRTEALFGLRYRIEIYVPAERRVWGYYVLPFLLGDRLEALVDLKADRAAGVLRVAAAHRAPGGPVGGDLRDDVVVARALAAELRTVARWLGLGDVLADGAAGGLAVALGPALREVADPGA</sequence>
<dbReference type="Pfam" id="PF06224">
    <property type="entry name" value="AlkZ-like"/>
    <property type="match status" value="1"/>
</dbReference>
<dbReference type="AlphaFoldDB" id="A0A4P7SG70"/>
<name>A0A4P7SG70_9CELL</name>
<reference evidence="1 2" key="1">
    <citation type="submission" date="2019-04" db="EMBL/GenBank/DDBJ databases">
        <title>Isolation and identification of Cellulomonas shaoxiangyii sp. Nov. isolated from feces of the Tibetan antelopes (Pantholops hodgsonii) in the Qinghai-Tibet plateau of China.</title>
        <authorList>
            <person name="Tian Z."/>
        </authorList>
    </citation>
    <scope>NUCLEOTIDE SEQUENCE [LARGE SCALE GENOMIC DNA]</scope>
    <source>
        <strain evidence="1 2">Z28</strain>
    </source>
</reference>
<gene>
    <name evidence="1" type="ORF">E5225_05980</name>
</gene>
<proteinExistence type="predicted"/>
<protein>
    <submittedName>
        <fullName evidence="1">Winged helix-turn-helix domain-containing protein</fullName>
    </submittedName>
</protein>
<organism evidence="1 2">
    <name type="scientific">Cellulomonas shaoxiangyii</name>
    <dbReference type="NCBI Taxonomy" id="2566013"/>
    <lineage>
        <taxon>Bacteria</taxon>
        <taxon>Bacillati</taxon>
        <taxon>Actinomycetota</taxon>
        <taxon>Actinomycetes</taxon>
        <taxon>Micrococcales</taxon>
        <taxon>Cellulomonadaceae</taxon>
        <taxon>Cellulomonas</taxon>
    </lineage>
</organism>
<dbReference type="PANTHER" id="PTHR30528:SF0">
    <property type="entry name" value="CYTOPLASMIC PROTEIN"/>
    <property type="match status" value="1"/>
</dbReference>
<dbReference type="EMBL" id="CP039291">
    <property type="protein sequence ID" value="QCB93169.1"/>
    <property type="molecule type" value="Genomic_DNA"/>
</dbReference>
<evidence type="ECO:0000313" key="2">
    <source>
        <dbReference type="Proteomes" id="UP000296469"/>
    </source>
</evidence>
<keyword evidence="2" id="KW-1185">Reference proteome</keyword>
<dbReference type="KEGG" id="celz:E5225_05980"/>
<accession>A0A4P7SG70</accession>